<dbReference type="GO" id="GO:0005737">
    <property type="term" value="C:cytoplasm"/>
    <property type="evidence" value="ECO:0007669"/>
    <property type="project" value="UniProtKB-SubCell"/>
</dbReference>
<evidence type="ECO:0000313" key="6">
    <source>
        <dbReference type="Proteomes" id="UP001149813"/>
    </source>
</evidence>
<dbReference type="GO" id="GO:0031144">
    <property type="term" value="P:proteasome localization"/>
    <property type="evidence" value="ECO:0007669"/>
    <property type="project" value="UniProtKB-UniRule"/>
</dbReference>
<dbReference type="GO" id="GO:0071630">
    <property type="term" value="P:nuclear protein quality control by the ubiquitin-proteasome system"/>
    <property type="evidence" value="ECO:0007669"/>
    <property type="project" value="UniProtKB-UniRule"/>
</dbReference>
<comment type="subcellular location">
    <subcellularLocation>
        <location evidence="3">Cytoplasm</location>
    </subcellularLocation>
    <subcellularLocation>
        <location evidence="3">Nucleus</location>
    </subcellularLocation>
</comment>
<protein>
    <recommendedName>
        <fullName evidence="3">Tethering factor for nuclear proteasome STS1</fullName>
    </recommendedName>
</protein>
<dbReference type="PANTHER" id="PTHR28032">
    <property type="entry name" value="FI02826P"/>
    <property type="match status" value="1"/>
</dbReference>
<proteinExistence type="inferred from homology"/>
<accession>A0A9W7Y2C3</accession>
<dbReference type="Pfam" id="PF08559">
    <property type="entry name" value="Cut8"/>
    <property type="match status" value="1"/>
</dbReference>
<comment type="subunit">
    <text evidence="3">Binds the proteasome.</text>
</comment>
<dbReference type="AlphaFoldDB" id="A0A9W7Y2C3"/>
<dbReference type="Gene3D" id="1.20.58.1590">
    <property type="entry name" value="Tethering factor for nuclear proteasome Cut8/Sts1"/>
    <property type="match status" value="1"/>
</dbReference>
<feature type="compositionally biased region" description="Polar residues" evidence="4">
    <location>
        <begin position="72"/>
        <end position="85"/>
    </location>
</feature>
<dbReference type="Proteomes" id="UP001149813">
    <property type="component" value="Unassembled WGS sequence"/>
</dbReference>
<evidence type="ECO:0000256" key="3">
    <source>
        <dbReference type="RuleBase" id="RU368013"/>
    </source>
</evidence>
<comment type="function">
    <text evidence="3">Involved in ubiquitin-mediated protein degradation. Regulatory factor in the ubiquitin/proteasome pathway that controls the turnover of proteasome substrates. Targets proteasomes to the nucleus and facilitates the degradation of nuclear proteins.</text>
</comment>
<sequence length="384" mass="42159">MSQQSQWKASALAATFSSNSGFNGTAWGAARPQLHMGSDVGFGLGFGQTQIFNNLSMASGYRHGSNSHTYDGSAAVTTGGSMSIRSQKRKAGSEDESMDGSSSPTPEPTTRKVRGLGDLRRHGQLVSKTQYSSGLSASADGRKRTRVMDAAAPSEISLDKLIEPLEERDLRSLLETLISQNPHLAPQVRQLVPKPTVNSACSQLVRLERHMQASFPYSKSGPASDDYAYHRVRPALEELRDTIVMYLDHFTHYGLVGASVQHSTDQPPNALSHPAEWFDLLAQATGVAMRMPKWDKPENNDIRRDTLRQLADGWLRAIMATARWTEEGHIVGKDMLSQWAQQLDHFSTASGEGALFQPAIQVFKQSFGRHYARALGRMSLESTA</sequence>
<dbReference type="EMBL" id="JANBOJ010000089">
    <property type="protein sequence ID" value="KAJ1722928.1"/>
    <property type="molecule type" value="Genomic_DNA"/>
</dbReference>
<name>A0A9W7Y2C3_9FUNG</name>
<dbReference type="GO" id="GO:0000502">
    <property type="term" value="C:proteasome complex"/>
    <property type="evidence" value="ECO:0007669"/>
    <property type="project" value="UniProtKB-KW"/>
</dbReference>
<dbReference type="InterPro" id="IPR038422">
    <property type="entry name" value="Cut8/Sts1_sf"/>
</dbReference>
<keyword evidence="2 3" id="KW-0539">Nucleus</keyword>
<keyword evidence="3" id="KW-0813">Transport</keyword>
<dbReference type="GO" id="GO:0015031">
    <property type="term" value="P:protein transport"/>
    <property type="evidence" value="ECO:0007669"/>
    <property type="project" value="UniProtKB-UniRule"/>
</dbReference>
<keyword evidence="3" id="KW-0653">Protein transport</keyword>
<organism evidence="5 6">
    <name type="scientific">Coemansia erecta</name>
    <dbReference type="NCBI Taxonomy" id="147472"/>
    <lineage>
        <taxon>Eukaryota</taxon>
        <taxon>Fungi</taxon>
        <taxon>Fungi incertae sedis</taxon>
        <taxon>Zoopagomycota</taxon>
        <taxon>Kickxellomycotina</taxon>
        <taxon>Kickxellomycetes</taxon>
        <taxon>Kickxellales</taxon>
        <taxon>Kickxellaceae</taxon>
        <taxon>Coemansia</taxon>
    </lineage>
</organism>
<keyword evidence="5" id="KW-0647">Proteasome</keyword>
<reference evidence="5" key="1">
    <citation type="submission" date="2022-07" db="EMBL/GenBank/DDBJ databases">
        <title>Phylogenomic reconstructions and comparative analyses of Kickxellomycotina fungi.</title>
        <authorList>
            <person name="Reynolds N.K."/>
            <person name="Stajich J.E."/>
            <person name="Barry K."/>
            <person name="Grigoriev I.V."/>
            <person name="Crous P."/>
            <person name="Smith M.E."/>
        </authorList>
    </citation>
    <scope>NUCLEOTIDE SEQUENCE</scope>
    <source>
        <strain evidence="5">NBRC 32514</strain>
    </source>
</reference>
<comment type="similarity">
    <text evidence="1 3">Belongs to the cut8/STS1 family.</text>
</comment>
<evidence type="ECO:0000256" key="2">
    <source>
        <dbReference type="ARBA" id="ARBA00023242"/>
    </source>
</evidence>
<dbReference type="PANTHER" id="PTHR28032:SF1">
    <property type="entry name" value="FI02826P"/>
    <property type="match status" value="1"/>
</dbReference>
<dbReference type="GO" id="GO:0031965">
    <property type="term" value="C:nuclear membrane"/>
    <property type="evidence" value="ECO:0007669"/>
    <property type="project" value="TreeGrafter"/>
</dbReference>
<keyword evidence="3" id="KW-0963">Cytoplasm</keyword>
<comment type="caution">
    <text evidence="5">The sequence shown here is derived from an EMBL/GenBank/DDBJ whole genome shotgun (WGS) entry which is preliminary data.</text>
</comment>
<evidence type="ECO:0000256" key="1">
    <source>
        <dbReference type="ARBA" id="ARBA00006199"/>
    </source>
</evidence>
<dbReference type="GO" id="GO:0070628">
    <property type="term" value="F:proteasome binding"/>
    <property type="evidence" value="ECO:0007669"/>
    <property type="project" value="TreeGrafter"/>
</dbReference>
<dbReference type="InterPro" id="IPR013868">
    <property type="entry name" value="Cut8/Sts1_fam"/>
</dbReference>
<keyword evidence="6" id="KW-1185">Reference proteome</keyword>
<dbReference type="OrthoDB" id="10061064at2759"/>
<feature type="region of interest" description="Disordered" evidence="4">
    <location>
        <begin position="72"/>
        <end position="144"/>
    </location>
</feature>
<evidence type="ECO:0000256" key="4">
    <source>
        <dbReference type="SAM" id="MobiDB-lite"/>
    </source>
</evidence>
<gene>
    <name evidence="5" type="primary">STS1</name>
    <name evidence="5" type="ORF">LPJ53_002720</name>
</gene>
<evidence type="ECO:0000313" key="5">
    <source>
        <dbReference type="EMBL" id="KAJ1722928.1"/>
    </source>
</evidence>
<feature type="compositionally biased region" description="Polar residues" evidence="4">
    <location>
        <begin position="126"/>
        <end position="136"/>
    </location>
</feature>